<dbReference type="CDD" id="cd06558">
    <property type="entry name" value="crotonase-like"/>
    <property type="match status" value="1"/>
</dbReference>
<feature type="domain" description="Coenzyme Q-binding protein COQ10 START" evidence="6">
    <location>
        <begin position="53"/>
        <end position="175"/>
    </location>
</feature>
<name>A0AAV2TXJ8_CALDB</name>
<evidence type="ECO:0000256" key="3">
    <source>
        <dbReference type="ARBA" id="ARBA00011814"/>
    </source>
</evidence>
<dbReference type="InterPro" id="IPR018376">
    <property type="entry name" value="Enoyl-CoA_hyd/isom_CS"/>
</dbReference>
<dbReference type="InterPro" id="IPR044996">
    <property type="entry name" value="COQ10-like"/>
</dbReference>
<dbReference type="AlphaFoldDB" id="A0AAV2TXJ8"/>
<dbReference type="Pfam" id="PF03364">
    <property type="entry name" value="Polyketide_cyc"/>
    <property type="match status" value="1"/>
</dbReference>
<dbReference type="PANTHER" id="PTHR43802:SF1">
    <property type="entry name" value="IP11341P-RELATED"/>
    <property type="match status" value="1"/>
</dbReference>
<dbReference type="SUPFAM" id="SSF52096">
    <property type="entry name" value="ClpP/crotonase"/>
    <property type="match status" value="1"/>
</dbReference>
<comment type="caution">
    <text evidence="7">The sequence shown here is derived from an EMBL/GenBank/DDBJ whole genome shotgun (WGS) entry which is preliminary data.</text>
</comment>
<dbReference type="PANTHER" id="PTHR43802">
    <property type="entry name" value="ENOYL-COA HYDRATASE"/>
    <property type="match status" value="1"/>
</dbReference>
<dbReference type="GO" id="GO:0048039">
    <property type="term" value="F:ubiquinone binding"/>
    <property type="evidence" value="ECO:0007669"/>
    <property type="project" value="InterPro"/>
</dbReference>
<accession>A0AAV2TXJ8</accession>
<evidence type="ECO:0000256" key="5">
    <source>
        <dbReference type="RuleBase" id="RU003707"/>
    </source>
</evidence>
<dbReference type="GO" id="GO:0045333">
    <property type="term" value="P:cellular respiration"/>
    <property type="evidence" value="ECO:0007669"/>
    <property type="project" value="InterPro"/>
</dbReference>
<dbReference type="Gene3D" id="3.90.226.10">
    <property type="entry name" value="2-enoyl-CoA Hydratase, Chain A, domain 1"/>
    <property type="match status" value="1"/>
</dbReference>
<evidence type="ECO:0000256" key="1">
    <source>
        <dbReference type="ARBA" id="ARBA00005254"/>
    </source>
</evidence>
<dbReference type="CDD" id="cd07813">
    <property type="entry name" value="COQ10p_like"/>
    <property type="match status" value="1"/>
</dbReference>
<evidence type="ECO:0000259" key="6">
    <source>
        <dbReference type="Pfam" id="PF03364"/>
    </source>
</evidence>
<protein>
    <recommendedName>
        <fullName evidence="6">Coenzyme Q-binding protein COQ10 START domain-containing protein</fullName>
    </recommendedName>
</protein>
<dbReference type="SUPFAM" id="SSF55961">
    <property type="entry name" value="Bet v1-like"/>
    <property type="match status" value="1"/>
</dbReference>
<evidence type="ECO:0000313" key="7">
    <source>
        <dbReference type="EMBL" id="CAL5142094.1"/>
    </source>
</evidence>
<evidence type="ECO:0000256" key="2">
    <source>
        <dbReference type="ARBA" id="ARBA00006885"/>
    </source>
</evidence>
<dbReference type="Pfam" id="PF00378">
    <property type="entry name" value="ECH_1"/>
    <property type="match status" value="1"/>
</dbReference>
<gene>
    <name evidence="7" type="ORF">CDAUBV1_LOCUS17373</name>
</gene>
<sequence>MITTGLTLRGLGDRGRILSTRHHIPCLSRRPFLTIYPPQNGNKMSYKERRLLGYSQQQMWDIASDVSSYPEFVPWCSRAAVVKKNPDGSFICRLGVGFPPFSDSYLSTVTVINPTFVKSVAQECHLFHYLINQWDFLPGLKENPNTCKLEFSVDFEFKSVLYSKVAGLFFDQVVSIMASVVNTANVLAQRIGRLLIIGLNRPHKSNTVDRATANELYGVIRNDFEKNDEIYGGVLYGEGKDFCTGLDLEELSESGTKCLTEQAECAPMGPTRMCLTKPLIAAITGRAIGGGLELALMCDLRIAEQDSMLGLHPRKYGIPMMDLGTVRLPALIGLSRALDLTLTGRHLSAAEAFQFGLVNQIAKAGTAVGLAVKLMDDLCRSYGRHALLADRKSMLNAAGLWSSEGRTLEWQRKEFTSAIEALRRDGFVGIKTFVKEKTEGIKR</sequence>
<evidence type="ECO:0000313" key="8">
    <source>
        <dbReference type="Proteomes" id="UP001497525"/>
    </source>
</evidence>
<dbReference type="Proteomes" id="UP001497525">
    <property type="component" value="Unassembled WGS sequence"/>
</dbReference>
<dbReference type="InterPro" id="IPR029045">
    <property type="entry name" value="ClpP/crotonase-like_dom_sf"/>
</dbReference>
<dbReference type="InterPro" id="IPR023393">
    <property type="entry name" value="START-like_dom_sf"/>
</dbReference>
<comment type="similarity">
    <text evidence="1 5">Belongs to the enoyl-CoA hydratase/isomerase family.</text>
</comment>
<dbReference type="InterPro" id="IPR005031">
    <property type="entry name" value="COQ10_START"/>
</dbReference>
<dbReference type="GO" id="GO:0003824">
    <property type="term" value="F:catalytic activity"/>
    <property type="evidence" value="ECO:0007669"/>
    <property type="project" value="InterPro"/>
</dbReference>
<dbReference type="EMBL" id="CAXLJL010000956">
    <property type="protein sequence ID" value="CAL5142094.1"/>
    <property type="molecule type" value="Genomic_DNA"/>
</dbReference>
<reference evidence="7" key="1">
    <citation type="submission" date="2024-06" db="EMBL/GenBank/DDBJ databases">
        <authorList>
            <person name="Liu X."/>
            <person name="Lenzi L."/>
            <person name="Haldenby T S."/>
            <person name="Uol C."/>
        </authorList>
    </citation>
    <scope>NUCLEOTIDE SEQUENCE</scope>
</reference>
<comment type="function">
    <text evidence="4">Required for the function of coenzyme Q in the respiratory chain. May serve as a chaperone or may be involved in the transport of Q6 from its site of synthesis to the catalytic sites of the respiratory complexes.</text>
</comment>
<dbReference type="Gene3D" id="3.30.530.20">
    <property type="match status" value="1"/>
</dbReference>
<comment type="subunit">
    <text evidence="3">Interacts with coenzyme Q.</text>
</comment>
<evidence type="ECO:0000256" key="4">
    <source>
        <dbReference type="ARBA" id="ARBA00024947"/>
    </source>
</evidence>
<comment type="similarity">
    <text evidence="2">Belongs to the COQ10 family.</text>
</comment>
<dbReference type="InterPro" id="IPR001753">
    <property type="entry name" value="Enoyl-CoA_hydra/iso"/>
</dbReference>
<proteinExistence type="inferred from homology"/>
<organism evidence="7 8">
    <name type="scientific">Calicophoron daubneyi</name>
    <name type="common">Rumen fluke</name>
    <name type="synonym">Paramphistomum daubneyi</name>
    <dbReference type="NCBI Taxonomy" id="300641"/>
    <lineage>
        <taxon>Eukaryota</taxon>
        <taxon>Metazoa</taxon>
        <taxon>Spiralia</taxon>
        <taxon>Lophotrochozoa</taxon>
        <taxon>Platyhelminthes</taxon>
        <taxon>Trematoda</taxon>
        <taxon>Digenea</taxon>
        <taxon>Plagiorchiida</taxon>
        <taxon>Pronocephalata</taxon>
        <taxon>Paramphistomoidea</taxon>
        <taxon>Paramphistomidae</taxon>
        <taxon>Calicophoron</taxon>
    </lineage>
</organism>
<dbReference type="PROSITE" id="PS00166">
    <property type="entry name" value="ENOYL_COA_HYDRATASE"/>
    <property type="match status" value="1"/>
</dbReference>